<evidence type="ECO:0000313" key="2">
    <source>
        <dbReference type="Proteomes" id="UP000777002"/>
    </source>
</evidence>
<dbReference type="RefSeq" id="WP_205049438.1">
    <property type="nucleotide sequence ID" value="NZ_JACJKX010000001.1"/>
</dbReference>
<accession>A0ABS2GSP3</accession>
<dbReference type="EMBL" id="JACJKX010000001">
    <property type="protein sequence ID" value="MBM6927851.1"/>
    <property type="molecule type" value="Genomic_DNA"/>
</dbReference>
<reference evidence="1 2" key="1">
    <citation type="journal article" date="2021" name="Sci. Rep.">
        <title>The distribution of antibiotic resistance genes in chicken gut microbiota commensals.</title>
        <authorList>
            <person name="Juricova H."/>
            <person name="Matiasovicova J."/>
            <person name="Kubasova T."/>
            <person name="Cejkova D."/>
            <person name="Rychlik I."/>
        </authorList>
    </citation>
    <scope>NUCLEOTIDE SEQUENCE [LARGE SCALE GENOMIC DNA]</scope>
    <source>
        <strain evidence="1 2">An562</strain>
    </source>
</reference>
<proteinExistence type="predicted"/>
<keyword evidence="2" id="KW-1185">Reference proteome</keyword>
<name>A0ABS2GSP3_9BURK</name>
<organism evidence="1 2">
    <name type="scientific">Parasutterella secunda</name>
    <dbReference type="NCBI Taxonomy" id="626947"/>
    <lineage>
        <taxon>Bacteria</taxon>
        <taxon>Pseudomonadati</taxon>
        <taxon>Pseudomonadota</taxon>
        <taxon>Betaproteobacteria</taxon>
        <taxon>Burkholderiales</taxon>
        <taxon>Sutterellaceae</taxon>
        <taxon>Parasutterella</taxon>
    </lineage>
</organism>
<dbReference type="Proteomes" id="UP000777002">
    <property type="component" value="Unassembled WGS sequence"/>
</dbReference>
<gene>
    <name evidence="1" type="ORF">H5985_00955</name>
</gene>
<evidence type="ECO:0000313" key="1">
    <source>
        <dbReference type="EMBL" id="MBM6927851.1"/>
    </source>
</evidence>
<comment type="caution">
    <text evidence="1">The sequence shown here is derived from an EMBL/GenBank/DDBJ whole genome shotgun (WGS) entry which is preliminary data.</text>
</comment>
<protein>
    <submittedName>
        <fullName evidence="1">Uncharacterized protein</fullName>
    </submittedName>
</protein>
<sequence>MDNNDKENSIPRWLKPDGSPVSCTEKVMVLNENYEELRAMLKDALEDALVLGCSESQVRASFHDLIDQIQTDIKESQQNP</sequence>